<dbReference type="InterPro" id="IPR012597">
    <property type="entry name" value="Pheromone"/>
</dbReference>
<dbReference type="GO" id="GO:0016020">
    <property type="term" value="C:membrane"/>
    <property type="evidence" value="ECO:0007669"/>
    <property type="project" value="InterPro"/>
</dbReference>
<dbReference type="EMBL" id="MF537763">
    <property type="protein sequence ID" value="AWT58064.1"/>
    <property type="molecule type" value="Genomic_DNA"/>
</dbReference>
<evidence type="ECO:0000313" key="1">
    <source>
        <dbReference type="EMBL" id="AWT58058.1"/>
    </source>
</evidence>
<reference evidence="1" key="1">
    <citation type="submission" date="2017-07" db="EMBL/GenBank/DDBJ databases">
        <authorList>
            <person name="Sun Z.S."/>
            <person name="Albrecht U."/>
            <person name="Echele G."/>
            <person name="Lee C.C."/>
        </authorList>
    </citation>
    <scope>NUCLEOTIDE SEQUENCE</scope>
    <source>
        <strain evidence="2">CH-M17</strain>
        <strain evidence="1">S1-13</strain>
    </source>
</reference>
<organism evidence="1">
    <name type="scientific">Lentinula edodes</name>
    <name type="common">Shiitake mushroom</name>
    <name type="synonym">Lentinus edodes</name>
    <dbReference type="NCBI Taxonomy" id="5353"/>
    <lineage>
        <taxon>Eukaryota</taxon>
        <taxon>Fungi</taxon>
        <taxon>Dikarya</taxon>
        <taxon>Basidiomycota</taxon>
        <taxon>Agaricomycotina</taxon>
        <taxon>Agaricomycetes</taxon>
        <taxon>Agaricomycetidae</taxon>
        <taxon>Agaricales</taxon>
        <taxon>Marasmiineae</taxon>
        <taxon>Omphalotaceae</taxon>
        <taxon>Lentinula</taxon>
    </lineage>
</organism>
<dbReference type="EMBL" id="MF537761">
    <property type="protein sequence ID" value="AWT58058.1"/>
    <property type="molecule type" value="Genomic_DNA"/>
</dbReference>
<name>A0A2U9Q1H1_LENED</name>
<dbReference type="Pfam" id="PF08015">
    <property type="entry name" value="Pheromone"/>
    <property type="match status" value="1"/>
</dbReference>
<protein>
    <submittedName>
        <fullName evidence="1">Pheromone</fullName>
    </submittedName>
</protein>
<evidence type="ECO:0000313" key="2">
    <source>
        <dbReference type="EMBL" id="AWT58064.1"/>
    </source>
</evidence>
<gene>
    <name evidence="1" type="primary">PHB9</name>
</gene>
<dbReference type="AlphaFoldDB" id="A0A2U9Q1H1"/>
<proteinExistence type="predicted"/>
<accession>A0A2U9Q1H1</accession>
<dbReference type="GO" id="GO:0000772">
    <property type="term" value="F:mating pheromone activity"/>
    <property type="evidence" value="ECO:0007669"/>
    <property type="project" value="InterPro"/>
</dbReference>
<sequence>MDDFNTLNTMFPTTTSIVDSSGNRSLTLLSDNTQCSPAPSVPVDSEAVGSGDIIGFCVIS</sequence>
<reference evidence="1" key="2">
    <citation type="journal article" date="2018" name="J. Microbiol.">
        <title>Diversity of A mating type in Lentinula edodes and mating type preference in the cultivated strains.</title>
        <authorList>
            <person name="Ha B."/>
            <person name="Kim S."/>
            <person name="Kim M."/>
            <person name="Moon Y.J."/>
            <person name="Song Y."/>
            <person name="Ryu J.S."/>
            <person name="Ryu H."/>
            <person name="Ro H.S."/>
        </authorList>
    </citation>
    <scope>NUCLEOTIDE SEQUENCE</scope>
    <source>
        <strain evidence="2">CH-M17</strain>
        <strain evidence="1">S1-13</strain>
    </source>
</reference>